<name>A0A364L9D7_TALAM</name>
<keyword evidence="6" id="KW-0833">Ubl conjugation pathway</keyword>
<evidence type="ECO:0000256" key="9">
    <source>
        <dbReference type="SAM" id="MobiDB-lite"/>
    </source>
</evidence>
<dbReference type="PANTHER" id="PTHR22770:SF13">
    <property type="entry name" value="RING-TYPE DOMAIN-CONTAINING PROTEIN"/>
    <property type="match status" value="1"/>
</dbReference>
<feature type="region of interest" description="Disordered" evidence="9">
    <location>
        <begin position="22"/>
        <end position="44"/>
    </location>
</feature>
<comment type="pathway">
    <text evidence="1">Protein modification; protein ubiquitination.</text>
</comment>
<protein>
    <recommendedName>
        <fullName evidence="14">RING-type E3 ubiquitin transferase</fullName>
    </recommendedName>
</protein>
<evidence type="ECO:0000256" key="3">
    <source>
        <dbReference type="ARBA" id="ARBA00022723"/>
    </source>
</evidence>
<evidence type="ECO:0000256" key="4">
    <source>
        <dbReference type="ARBA" id="ARBA00022737"/>
    </source>
</evidence>
<dbReference type="RefSeq" id="XP_040736949.1">
    <property type="nucleotide sequence ID" value="XM_040881253.1"/>
</dbReference>
<dbReference type="InterPro" id="IPR018957">
    <property type="entry name" value="Znf_C3HC4_RING-type"/>
</dbReference>
<dbReference type="CDD" id="cd20335">
    <property type="entry name" value="BRcat_RBR"/>
    <property type="match status" value="1"/>
</dbReference>
<evidence type="ECO:0000259" key="10">
    <source>
        <dbReference type="PROSITE" id="PS50103"/>
    </source>
</evidence>
<dbReference type="SMART" id="SM00356">
    <property type="entry name" value="ZnF_C3H1"/>
    <property type="match status" value="2"/>
</dbReference>
<dbReference type="InterPro" id="IPR000571">
    <property type="entry name" value="Znf_CCCH"/>
</dbReference>
<dbReference type="GO" id="GO:0004842">
    <property type="term" value="F:ubiquitin-protein transferase activity"/>
    <property type="evidence" value="ECO:0007669"/>
    <property type="project" value="TreeGrafter"/>
</dbReference>
<dbReference type="InterPro" id="IPR002867">
    <property type="entry name" value="IBR_dom"/>
</dbReference>
<dbReference type="Gene3D" id="4.10.1000.10">
    <property type="entry name" value="Zinc finger, CCCH-type"/>
    <property type="match status" value="2"/>
</dbReference>
<dbReference type="EMBL" id="MIKG01000019">
    <property type="protein sequence ID" value="RAO72435.1"/>
    <property type="molecule type" value="Genomic_DNA"/>
</dbReference>
<keyword evidence="3 8" id="KW-0479">Metal-binding</keyword>
<keyword evidence="5 8" id="KW-0863">Zinc-finger</keyword>
<feature type="domain" description="C3H1-type" evidence="10">
    <location>
        <begin position="1"/>
        <end position="25"/>
    </location>
</feature>
<evidence type="ECO:0000256" key="7">
    <source>
        <dbReference type="ARBA" id="ARBA00022833"/>
    </source>
</evidence>
<proteinExistence type="predicted"/>
<dbReference type="Pfam" id="PF00642">
    <property type="entry name" value="zf-CCCH"/>
    <property type="match status" value="1"/>
</dbReference>
<dbReference type="AlphaFoldDB" id="A0A364L9D7"/>
<dbReference type="GO" id="GO:0097039">
    <property type="term" value="P:protein linear polyubiquitination"/>
    <property type="evidence" value="ECO:0007669"/>
    <property type="project" value="TreeGrafter"/>
</dbReference>
<dbReference type="SUPFAM" id="SSF90229">
    <property type="entry name" value="CCCH zinc finger"/>
    <property type="match status" value="1"/>
</dbReference>
<sequence>MAQCRFFVAGYCMRGDSCRYSHEPVSNSDSVPPPAPHDDAKSKASTRVASHFLQGGSWREQQVFAPAERFAQDVPSTNILQSTQSLFQSPLAFRRREPELAQATSDSRSQIPCYHYARGNCRNGNTCPYSHLDKIDRSEQKVETPSDPEENRFRDDFKREIGGALVQYGLGAQVSKISLPADFSAARITGLPVDSSPESVVALLSELDIDVSLDCVRISPQNGALPISADIKFDDPTAARTLCAKISVGCTSNATVSQLQASQITASFPSGANYRRVECKKVQCSWHKPSKTAWLNFGSKDIARRVFNKFDSASYRILDKKVHCNPPMKGEGGLRNPYSWTVMLTDLSTGTTEHDIRSAIYSPYDRPRNIEIGQPTYNVDGELASATVMSLLSRIGPIEWHQVNTELEGKRAKAVARFYEEHDARKAATSLDNFPLPFGKNMKLSTQLVNIAKFKVATIIFSAVQPQIRAASQDWSEKHLNFKIYPCAGPASQYRVLKIEGSVAKDVATAKETMDKILDGVIALSRGEPLWTHSLSYNGEAFQKLKKIEKDHGVVVIRNRRKGELRLYGPPGRCSNAESAIADMISAESSTNHIINLKPEEFQWACNGGFHTIVCALGENHATFDIVSNPKRILITGSRKEYEAALRTITKREMETTIQDTASEKDCAVCWTAAENPVPTKCGHIYCIDCFEGLCAAAGSAEKDFSISCVAKGKCQAVFSLEELQENLSSRAFEDILEASFASHIQRHPQNFRYCPKPDCGMIYRITNTNNCNTCRKCLTVTCTSCHVSHEGKTCAEYKDEASGGYEALKKLKKELEGVDHIFAGFVWKCS</sequence>
<dbReference type="GO" id="GO:0043161">
    <property type="term" value="P:proteasome-mediated ubiquitin-dependent protein catabolic process"/>
    <property type="evidence" value="ECO:0007669"/>
    <property type="project" value="TreeGrafter"/>
</dbReference>
<comment type="caution">
    <text evidence="12">The sequence shown here is derived from an EMBL/GenBank/DDBJ whole genome shotgun (WGS) entry which is preliminary data.</text>
</comment>
<dbReference type="PANTHER" id="PTHR22770">
    <property type="entry name" value="UBIQUITIN CONJUGATING ENZYME 7 INTERACTING PROTEIN-RELATED"/>
    <property type="match status" value="1"/>
</dbReference>
<evidence type="ECO:0000256" key="2">
    <source>
        <dbReference type="ARBA" id="ARBA00022679"/>
    </source>
</evidence>
<dbReference type="GO" id="GO:0008270">
    <property type="term" value="F:zinc ion binding"/>
    <property type="evidence" value="ECO:0007669"/>
    <property type="project" value="UniProtKB-KW"/>
</dbReference>
<dbReference type="Proteomes" id="UP000249363">
    <property type="component" value="Unassembled WGS sequence"/>
</dbReference>
<dbReference type="PROSITE" id="PS51873">
    <property type="entry name" value="TRIAD"/>
    <property type="match status" value="1"/>
</dbReference>
<dbReference type="InterPro" id="IPR044066">
    <property type="entry name" value="TRIAD_supradom"/>
</dbReference>
<feature type="zinc finger region" description="C3H1-type" evidence="8">
    <location>
        <begin position="107"/>
        <end position="134"/>
    </location>
</feature>
<reference evidence="12 13" key="1">
    <citation type="journal article" date="2017" name="Biotechnol. Biofuels">
        <title>Differential beta-glucosidase expression as a function of carbon source availability in Talaromyces amestolkiae: a genomic and proteomic approach.</title>
        <authorList>
            <person name="de Eugenio L.I."/>
            <person name="Mendez-Liter J.A."/>
            <person name="Nieto-Dominguez M."/>
            <person name="Alonso L."/>
            <person name="Gil-Munoz J."/>
            <person name="Barriuso J."/>
            <person name="Prieto A."/>
            <person name="Martinez M.J."/>
        </authorList>
    </citation>
    <scope>NUCLEOTIDE SEQUENCE [LARGE SCALE GENOMIC DNA]</scope>
    <source>
        <strain evidence="12 13">CIB</strain>
    </source>
</reference>
<evidence type="ECO:0000259" key="11">
    <source>
        <dbReference type="PROSITE" id="PS51873"/>
    </source>
</evidence>
<organism evidence="12 13">
    <name type="scientific">Talaromyces amestolkiae</name>
    <dbReference type="NCBI Taxonomy" id="1196081"/>
    <lineage>
        <taxon>Eukaryota</taxon>
        <taxon>Fungi</taxon>
        <taxon>Dikarya</taxon>
        <taxon>Ascomycota</taxon>
        <taxon>Pezizomycotina</taxon>
        <taxon>Eurotiomycetes</taxon>
        <taxon>Eurotiomycetidae</taxon>
        <taxon>Eurotiales</taxon>
        <taxon>Trichocomaceae</taxon>
        <taxon>Talaromyces</taxon>
        <taxon>Talaromyces sect. Talaromyces</taxon>
    </lineage>
</organism>
<evidence type="ECO:0000256" key="8">
    <source>
        <dbReference type="PROSITE-ProRule" id="PRU00723"/>
    </source>
</evidence>
<keyword evidence="7 8" id="KW-0862">Zinc</keyword>
<dbReference type="CDD" id="cd00590">
    <property type="entry name" value="RRM_SF"/>
    <property type="match status" value="1"/>
</dbReference>
<keyword evidence="2" id="KW-0808">Transferase</keyword>
<evidence type="ECO:0000256" key="6">
    <source>
        <dbReference type="ARBA" id="ARBA00022786"/>
    </source>
</evidence>
<dbReference type="Gene3D" id="3.30.40.10">
    <property type="entry name" value="Zinc/RING finger domain, C3HC4 (zinc finger)"/>
    <property type="match status" value="1"/>
</dbReference>
<dbReference type="InterPro" id="IPR036855">
    <property type="entry name" value="Znf_CCCH_sf"/>
</dbReference>
<dbReference type="GeneID" id="63797661"/>
<dbReference type="InterPro" id="IPR051628">
    <property type="entry name" value="LUBAC_E3_Ligases"/>
</dbReference>
<evidence type="ECO:0000313" key="12">
    <source>
        <dbReference type="EMBL" id="RAO72435.1"/>
    </source>
</evidence>
<keyword evidence="4" id="KW-0677">Repeat</keyword>
<feature type="zinc finger region" description="C3H1-type" evidence="8">
    <location>
        <begin position="1"/>
        <end position="25"/>
    </location>
</feature>
<dbReference type="GO" id="GO:0000151">
    <property type="term" value="C:ubiquitin ligase complex"/>
    <property type="evidence" value="ECO:0007669"/>
    <property type="project" value="TreeGrafter"/>
</dbReference>
<evidence type="ECO:0000313" key="13">
    <source>
        <dbReference type="Proteomes" id="UP000249363"/>
    </source>
</evidence>
<gene>
    <name evidence="12" type="ORF">BHQ10_008447</name>
</gene>
<dbReference type="CDD" id="cd16449">
    <property type="entry name" value="RING-HC"/>
    <property type="match status" value="1"/>
</dbReference>
<dbReference type="SMART" id="SM00647">
    <property type="entry name" value="IBR"/>
    <property type="match status" value="1"/>
</dbReference>
<dbReference type="Pfam" id="PF18345">
    <property type="entry name" value="zf_CCCH_4"/>
    <property type="match status" value="1"/>
</dbReference>
<dbReference type="SUPFAM" id="SSF57850">
    <property type="entry name" value="RING/U-box"/>
    <property type="match status" value="2"/>
</dbReference>
<feature type="domain" description="RING-type" evidence="11">
    <location>
        <begin position="663"/>
        <end position="831"/>
    </location>
</feature>
<evidence type="ECO:0008006" key="14">
    <source>
        <dbReference type="Google" id="ProtNLM"/>
    </source>
</evidence>
<dbReference type="Pfam" id="PF01485">
    <property type="entry name" value="IBR"/>
    <property type="match status" value="1"/>
</dbReference>
<evidence type="ECO:0000256" key="1">
    <source>
        <dbReference type="ARBA" id="ARBA00004906"/>
    </source>
</evidence>
<dbReference type="OrthoDB" id="10009520at2759"/>
<dbReference type="STRING" id="1196081.A0A364L9D7"/>
<accession>A0A364L9D7</accession>
<feature type="domain" description="C3H1-type" evidence="10">
    <location>
        <begin position="107"/>
        <end position="134"/>
    </location>
</feature>
<dbReference type="PROSITE" id="PS50103">
    <property type="entry name" value="ZF_C3H1"/>
    <property type="match status" value="2"/>
</dbReference>
<keyword evidence="13" id="KW-1185">Reference proteome</keyword>
<evidence type="ECO:0000256" key="5">
    <source>
        <dbReference type="ARBA" id="ARBA00022771"/>
    </source>
</evidence>
<dbReference type="InterPro" id="IPR013083">
    <property type="entry name" value="Znf_RING/FYVE/PHD"/>
</dbReference>
<dbReference type="GO" id="GO:0043130">
    <property type="term" value="F:ubiquitin binding"/>
    <property type="evidence" value="ECO:0007669"/>
    <property type="project" value="TreeGrafter"/>
</dbReference>
<dbReference type="Pfam" id="PF00097">
    <property type="entry name" value="zf-C3HC4"/>
    <property type="match status" value="1"/>
</dbReference>